<comment type="caution">
    <text evidence="2">The sequence shown here is derived from an EMBL/GenBank/DDBJ whole genome shotgun (WGS) entry which is preliminary data.</text>
</comment>
<dbReference type="EMBL" id="JAACJL010000058">
    <property type="protein sequence ID" value="KAF4611226.1"/>
    <property type="molecule type" value="Genomic_DNA"/>
</dbReference>
<feature type="region of interest" description="Disordered" evidence="1">
    <location>
        <begin position="55"/>
        <end position="95"/>
    </location>
</feature>
<gene>
    <name evidence="2" type="ORF">D9613_006604</name>
</gene>
<feature type="compositionally biased region" description="Acidic residues" evidence="1">
    <location>
        <begin position="77"/>
        <end position="91"/>
    </location>
</feature>
<sequence>MLDMLPAPAHQQFSAFHHLEDQHEQKINHGNLYLCQPHTVIELVEVAPPPPRRISSVINSSSAASSSYTSSSSSSSFEEDEEMSEDDEEESVCSSYCSSDFPMEELDATTTTKSTTTPAIASSSSDSFMKRILLWREHFECDSSLKRKMEEMDEALVDDSDNESHSSKRSRSHGSSASSSHSSISSEELNMHPCPACDAFFPTLQTLRAHGSRDAPHTNEACCVAVEYAFEH</sequence>
<evidence type="ECO:0000313" key="3">
    <source>
        <dbReference type="Proteomes" id="UP000521872"/>
    </source>
</evidence>
<feature type="compositionally biased region" description="Low complexity" evidence="1">
    <location>
        <begin position="173"/>
        <end position="186"/>
    </location>
</feature>
<accession>A0A8H4QI74</accession>
<proteinExistence type="predicted"/>
<feature type="region of interest" description="Disordered" evidence="1">
    <location>
        <begin position="155"/>
        <end position="187"/>
    </location>
</feature>
<organism evidence="2 3">
    <name type="scientific">Agrocybe pediades</name>
    <dbReference type="NCBI Taxonomy" id="84607"/>
    <lineage>
        <taxon>Eukaryota</taxon>
        <taxon>Fungi</taxon>
        <taxon>Dikarya</taxon>
        <taxon>Basidiomycota</taxon>
        <taxon>Agaricomycotina</taxon>
        <taxon>Agaricomycetes</taxon>
        <taxon>Agaricomycetidae</taxon>
        <taxon>Agaricales</taxon>
        <taxon>Agaricineae</taxon>
        <taxon>Strophariaceae</taxon>
        <taxon>Agrocybe</taxon>
    </lineage>
</organism>
<evidence type="ECO:0000256" key="1">
    <source>
        <dbReference type="SAM" id="MobiDB-lite"/>
    </source>
</evidence>
<dbReference type="Proteomes" id="UP000521872">
    <property type="component" value="Unassembled WGS sequence"/>
</dbReference>
<name>A0A8H4QI74_9AGAR</name>
<feature type="compositionally biased region" description="Low complexity" evidence="1">
    <location>
        <begin position="55"/>
        <end position="76"/>
    </location>
</feature>
<reference evidence="2 3" key="1">
    <citation type="submission" date="2019-12" db="EMBL/GenBank/DDBJ databases">
        <authorList>
            <person name="Floudas D."/>
            <person name="Bentzer J."/>
            <person name="Ahren D."/>
            <person name="Johansson T."/>
            <person name="Persson P."/>
            <person name="Tunlid A."/>
        </authorList>
    </citation>
    <scope>NUCLEOTIDE SEQUENCE [LARGE SCALE GENOMIC DNA]</scope>
    <source>
        <strain evidence="2 3">CBS 102.39</strain>
    </source>
</reference>
<dbReference type="AlphaFoldDB" id="A0A8H4QI74"/>
<evidence type="ECO:0000313" key="2">
    <source>
        <dbReference type="EMBL" id="KAF4611226.1"/>
    </source>
</evidence>
<protein>
    <submittedName>
        <fullName evidence="2">Uncharacterized protein</fullName>
    </submittedName>
</protein>
<keyword evidence="3" id="KW-1185">Reference proteome</keyword>